<protein>
    <submittedName>
        <fullName evidence="1">Uncharacterized protein</fullName>
    </submittedName>
</protein>
<gene>
    <name evidence="1" type="ORF">P3W85_29870</name>
</gene>
<dbReference type="RefSeq" id="WP_276267421.1">
    <property type="nucleotide sequence ID" value="NZ_JARJLM010000484.1"/>
</dbReference>
<evidence type="ECO:0000313" key="2">
    <source>
        <dbReference type="Proteomes" id="UP001216674"/>
    </source>
</evidence>
<name>A0ABT6AZJ6_9BURK</name>
<organism evidence="1 2">
    <name type="scientific">Cupriavidus basilensis</name>
    <dbReference type="NCBI Taxonomy" id="68895"/>
    <lineage>
        <taxon>Bacteria</taxon>
        <taxon>Pseudomonadati</taxon>
        <taxon>Pseudomonadota</taxon>
        <taxon>Betaproteobacteria</taxon>
        <taxon>Burkholderiales</taxon>
        <taxon>Burkholderiaceae</taxon>
        <taxon>Cupriavidus</taxon>
    </lineage>
</organism>
<evidence type="ECO:0000313" key="1">
    <source>
        <dbReference type="EMBL" id="MDF3837131.1"/>
    </source>
</evidence>
<comment type="caution">
    <text evidence="1">The sequence shown here is derived from an EMBL/GenBank/DDBJ whole genome shotgun (WGS) entry which is preliminary data.</text>
</comment>
<keyword evidence="2" id="KW-1185">Reference proteome</keyword>
<proteinExistence type="predicted"/>
<reference evidence="1 2" key="1">
    <citation type="submission" date="2023-03" db="EMBL/GenBank/DDBJ databases">
        <title>Draft assemblies of triclosan tolerant bacteria isolated from returned activated sludge.</title>
        <authorList>
            <person name="Van Hamelsveld S."/>
        </authorList>
    </citation>
    <scope>NUCLEOTIDE SEQUENCE [LARGE SCALE GENOMIC DNA]</scope>
    <source>
        <strain evidence="1 2">GW210010_S58</strain>
    </source>
</reference>
<accession>A0ABT6AZJ6</accession>
<sequence>MNCKPGILAFVVVPADWPSKTLDGMVVEVLWLRPPFPEPWKDQRPTWWCKFPTPWMHSKGPVSECFLLDAWLRPISGVPVHDEQCDEAPA</sequence>
<dbReference type="EMBL" id="JARJLM010000484">
    <property type="protein sequence ID" value="MDF3837131.1"/>
    <property type="molecule type" value="Genomic_DNA"/>
</dbReference>
<dbReference type="Proteomes" id="UP001216674">
    <property type="component" value="Unassembled WGS sequence"/>
</dbReference>